<organism evidence="2 3">
    <name type="scientific">Puccinia triticina</name>
    <dbReference type="NCBI Taxonomy" id="208348"/>
    <lineage>
        <taxon>Eukaryota</taxon>
        <taxon>Fungi</taxon>
        <taxon>Dikarya</taxon>
        <taxon>Basidiomycota</taxon>
        <taxon>Pucciniomycotina</taxon>
        <taxon>Pucciniomycetes</taxon>
        <taxon>Pucciniales</taxon>
        <taxon>Pucciniaceae</taxon>
        <taxon>Puccinia</taxon>
    </lineage>
</organism>
<dbReference type="EMBL" id="CP110424">
    <property type="protein sequence ID" value="WAQ84035.1"/>
    <property type="molecule type" value="Genomic_DNA"/>
</dbReference>
<name>A0ABY7CJP1_9BASI</name>
<feature type="compositionally biased region" description="Polar residues" evidence="1">
    <location>
        <begin position="158"/>
        <end position="171"/>
    </location>
</feature>
<evidence type="ECO:0000313" key="3">
    <source>
        <dbReference type="Proteomes" id="UP001164743"/>
    </source>
</evidence>
<feature type="region of interest" description="Disordered" evidence="1">
    <location>
        <begin position="102"/>
        <end position="137"/>
    </location>
</feature>
<dbReference type="RefSeq" id="XP_053019590.1">
    <property type="nucleotide sequence ID" value="XM_053168374.1"/>
</dbReference>
<feature type="compositionally biased region" description="Basic and acidic residues" evidence="1">
    <location>
        <begin position="119"/>
        <end position="132"/>
    </location>
</feature>
<dbReference type="GeneID" id="77809269"/>
<feature type="region of interest" description="Disordered" evidence="1">
    <location>
        <begin position="158"/>
        <end position="179"/>
    </location>
</feature>
<evidence type="ECO:0000313" key="2">
    <source>
        <dbReference type="EMBL" id="WAQ84035.1"/>
    </source>
</evidence>
<feature type="compositionally biased region" description="Polar residues" evidence="1">
    <location>
        <begin position="102"/>
        <end position="118"/>
    </location>
</feature>
<keyword evidence="3" id="KW-1185">Reference proteome</keyword>
<sequence length="179" mass="19283">MVEKSVTRAVAAKRVNAVARREEAVVAESLTPSILVGNDDPQREAEANLDNEFLTPDGSDRLTKSEAAPAGPMDVLDLDAIILVPKLPKSTPHTLRYTERLNITSTPPDTLQKQSNTKASRDLGLKGGGDPKRRLRGYQGSNFVEGYVNKRHAKSTCYGQQGANAPNYNPQGGSGNPTK</sequence>
<accession>A0ABY7CJP1</accession>
<protein>
    <recommendedName>
        <fullName evidence="4">Hyaluronan/mRNA-binding protein domain-containing protein</fullName>
    </recommendedName>
</protein>
<dbReference type="Proteomes" id="UP001164743">
    <property type="component" value="Chromosome 4A"/>
</dbReference>
<evidence type="ECO:0008006" key="4">
    <source>
        <dbReference type="Google" id="ProtNLM"/>
    </source>
</evidence>
<evidence type="ECO:0000256" key="1">
    <source>
        <dbReference type="SAM" id="MobiDB-lite"/>
    </source>
</evidence>
<gene>
    <name evidence="2" type="ORF">PtA15_4A486</name>
</gene>
<reference evidence="2" key="1">
    <citation type="submission" date="2022-10" db="EMBL/GenBank/DDBJ databases">
        <title>Puccinia triticina Genome sequencing and assembly.</title>
        <authorList>
            <person name="Li C."/>
        </authorList>
    </citation>
    <scope>NUCLEOTIDE SEQUENCE</scope>
    <source>
        <strain evidence="2">Pt15</strain>
    </source>
</reference>
<proteinExistence type="predicted"/>